<dbReference type="EMBL" id="CM004389">
    <property type="protein sequence ID" value="KAG8658087.1"/>
    <property type="molecule type" value="Genomic_DNA"/>
</dbReference>
<comment type="caution">
    <text evidence="1">The sequence shown here is derived from an EMBL/GenBank/DDBJ whole genome shotgun (WGS) entry which is preliminary data.</text>
</comment>
<sequence>MDSLSFMFIVVNSLLFTSRFSSATDTLTSTQSLADGGTLISKHGSFELGFFSPGSSRNRYLGIWYKNIPVRTVVWVANRRAPTKNSTALLMIDIKGNLVLKDGGSLVWSTNSKREVQTPLLQLLDSGNLVLTDASDGHSGIYLWQSFDYPTDTLLPGMKLGVNLKTGFDRRLTSWKNWDDPSPGDFVWKILVHNNPEPTMWKGSKLYFRSGPWNGITYSGTPQLKPNQVFSFNFVHSDDEVYYTYYPKNKSVISRFVMNQTNYLRELYIWDEASQSWSLFLYLPTDYCDRYGLCGAYGNCIITDSPVCQCLKGFNPKSPDQWNSGDWSQGCVRNKSLNCQDGDGFIKFTELKLPDTKYSWVNKSMSLEECRGKCLNNCNCTAYSVFDIRNGGSGCALWFNDLIDIRQIPSSGQDLYIRMSASELARLETEKDEPDEKIVAIVIPAIVLVFAFFVVCYYFCQRRLIKLKDENEIDGSDQSSEEDLDLPLFDLVTISHATNKFSLSNRLGRGGFGPVYKGILADGHEIAVKRLSSNSGQGLKEFKNEVKLIARLQHRNLVKLLGSCIQGNERMLIYEYMPNKSLDFFIFDRTGGKLLDWSNRFNIVCGIARGLLYLHQDSRLRIIHRDLKASNVLLDADMNPKISDFGMAKTFREDQTEGNTKRVAGTYGYMAPEYATDGLFSVKSDVFSFGILILEIISGQKSRGFYHPNHSLNLIGYAWRLWKEGSPLELAALIILDSCHVSEVIRCIHISLLCVQQHAEDRPSMASVVLMLGSETALLPQPKEPGFFKDKGPTEAESSSSNHVSWSTNEISVSVLEAR</sequence>
<reference evidence="2" key="1">
    <citation type="journal article" date="2016" name="Nat. Biotechnol.">
        <title>Sequencing wild and cultivated cassava and related species reveals extensive interspecific hybridization and genetic diversity.</title>
        <authorList>
            <person name="Bredeson J.V."/>
            <person name="Lyons J.B."/>
            <person name="Prochnik S.E."/>
            <person name="Wu G.A."/>
            <person name="Ha C.M."/>
            <person name="Edsinger-Gonzales E."/>
            <person name="Grimwood J."/>
            <person name="Schmutz J."/>
            <person name="Rabbi I.Y."/>
            <person name="Egesi C."/>
            <person name="Nauluvula P."/>
            <person name="Lebot V."/>
            <person name="Ndunguru J."/>
            <person name="Mkamilo G."/>
            <person name="Bart R.S."/>
            <person name="Setter T.L."/>
            <person name="Gleadow R.M."/>
            <person name="Kulakow P."/>
            <person name="Ferguson M.E."/>
            <person name="Rounsley S."/>
            <person name="Rokhsar D.S."/>
        </authorList>
    </citation>
    <scope>NUCLEOTIDE SEQUENCE [LARGE SCALE GENOMIC DNA]</scope>
    <source>
        <strain evidence="2">cv. AM560-2</strain>
    </source>
</reference>
<name>A0ACB7HZK9_MANES</name>
<gene>
    <name evidence="1" type="ORF">MANES_03G119000v8</name>
</gene>
<evidence type="ECO:0000313" key="2">
    <source>
        <dbReference type="Proteomes" id="UP000091857"/>
    </source>
</evidence>
<keyword evidence="2" id="KW-1185">Reference proteome</keyword>
<proteinExistence type="predicted"/>
<organism evidence="1 2">
    <name type="scientific">Manihot esculenta</name>
    <name type="common">Cassava</name>
    <name type="synonym">Jatropha manihot</name>
    <dbReference type="NCBI Taxonomy" id="3983"/>
    <lineage>
        <taxon>Eukaryota</taxon>
        <taxon>Viridiplantae</taxon>
        <taxon>Streptophyta</taxon>
        <taxon>Embryophyta</taxon>
        <taxon>Tracheophyta</taxon>
        <taxon>Spermatophyta</taxon>
        <taxon>Magnoliopsida</taxon>
        <taxon>eudicotyledons</taxon>
        <taxon>Gunneridae</taxon>
        <taxon>Pentapetalae</taxon>
        <taxon>rosids</taxon>
        <taxon>fabids</taxon>
        <taxon>Malpighiales</taxon>
        <taxon>Euphorbiaceae</taxon>
        <taxon>Crotonoideae</taxon>
        <taxon>Manihoteae</taxon>
        <taxon>Manihot</taxon>
    </lineage>
</organism>
<dbReference type="Proteomes" id="UP000091857">
    <property type="component" value="Chromosome 3"/>
</dbReference>
<protein>
    <submittedName>
        <fullName evidence="1">Uncharacterized protein</fullName>
    </submittedName>
</protein>
<evidence type="ECO:0000313" key="1">
    <source>
        <dbReference type="EMBL" id="KAG8658087.1"/>
    </source>
</evidence>
<accession>A0ACB7HZK9</accession>